<dbReference type="PANTHER" id="PTHR31988:SF19">
    <property type="entry name" value="9-O-ACETYL-N-ACETYLNEURAMINIC ACID DEACETYLASE-RELATED"/>
    <property type="match status" value="1"/>
</dbReference>
<name>B5Y539_PHATC</name>
<dbReference type="OMA" id="NAGYHYL"/>
<accession>B5Y539</accession>
<dbReference type="EMBL" id="CP001142">
    <property type="protein sequence ID" value="ACI65586.1"/>
    <property type="molecule type" value="Genomic_DNA"/>
</dbReference>
<evidence type="ECO:0000259" key="2">
    <source>
        <dbReference type="Pfam" id="PF03629"/>
    </source>
</evidence>
<protein>
    <recommendedName>
        <fullName evidence="2">Sialate O-acetylesterase domain-containing protein</fullName>
    </recommendedName>
</protein>
<evidence type="ECO:0000256" key="1">
    <source>
        <dbReference type="ARBA" id="ARBA00022801"/>
    </source>
</evidence>
<dbReference type="GeneID" id="7204217"/>
<reference evidence="3 4" key="1">
    <citation type="journal article" date="2008" name="Nature">
        <title>The Phaeodactylum genome reveals the evolutionary history of diatom genomes.</title>
        <authorList>
            <person name="Bowler C."/>
            <person name="Allen A.E."/>
            <person name="Badger J.H."/>
            <person name="Grimwood J."/>
            <person name="Jabbari K."/>
            <person name="Kuo A."/>
            <person name="Maheswari U."/>
            <person name="Martens C."/>
            <person name="Maumus F."/>
            <person name="Otillar R.P."/>
            <person name="Rayko E."/>
            <person name="Salamov A."/>
            <person name="Vandepoele K."/>
            <person name="Beszteri B."/>
            <person name="Gruber A."/>
            <person name="Heijde M."/>
            <person name="Katinka M."/>
            <person name="Mock T."/>
            <person name="Valentin K."/>
            <person name="Verret F."/>
            <person name="Berges J.A."/>
            <person name="Brownlee C."/>
            <person name="Cadoret J.P."/>
            <person name="Chiovitti A."/>
            <person name="Choi C.J."/>
            <person name="Coesel S."/>
            <person name="De Martino A."/>
            <person name="Detter J.C."/>
            <person name="Durkin C."/>
            <person name="Falciatore A."/>
            <person name="Fournet J."/>
            <person name="Haruta M."/>
            <person name="Huysman M.J."/>
            <person name="Jenkins B.D."/>
            <person name="Jiroutova K."/>
            <person name="Jorgensen R.E."/>
            <person name="Joubert Y."/>
            <person name="Kaplan A."/>
            <person name="Kroger N."/>
            <person name="Kroth P.G."/>
            <person name="La Roche J."/>
            <person name="Lindquist E."/>
            <person name="Lommer M."/>
            <person name="Martin-Jezequel V."/>
            <person name="Lopez P.J."/>
            <person name="Lucas S."/>
            <person name="Mangogna M."/>
            <person name="McGinnis K."/>
            <person name="Medlin L.K."/>
            <person name="Montsant A."/>
            <person name="Oudot-Le Secq M.P."/>
            <person name="Napoli C."/>
            <person name="Obornik M."/>
            <person name="Parker M.S."/>
            <person name="Petit J.L."/>
            <person name="Porcel B.M."/>
            <person name="Poulsen N."/>
            <person name="Robison M."/>
            <person name="Rychlewski L."/>
            <person name="Rynearson T.A."/>
            <person name="Schmutz J."/>
            <person name="Shapiro H."/>
            <person name="Siaut M."/>
            <person name="Stanley M."/>
            <person name="Sussman M.R."/>
            <person name="Taylor A.R."/>
            <person name="Vardi A."/>
            <person name="von Dassow P."/>
            <person name="Vyverman W."/>
            <person name="Willis A."/>
            <person name="Wyrwicz L.S."/>
            <person name="Rokhsar D.S."/>
            <person name="Weissenbach J."/>
            <person name="Armbrust E.V."/>
            <person name="Green B.R."/>
            <person name="Van de Peer Y."/>
            <person name="Grigoriev I.V."/>
        </authorList>
    </citation>
    <scope>NUCLEOTIDE SEQUENCE [LARGE SCALE GENOMIC DNA]</scope>
    <source>
        <strain evidence="3 4">CCAP 1055/1</strain>
    </source>
</reference>
<dbReference type="InterPro" id="IPR005181">
    <property type="entry name" value="SASA"/>
</dbReference>
<dbReference type="PANTHER" id="PTHR31988">
    <property type="entry name" value="ESTERASE, PUTATIVE (DUF303)-RELATED"/>
    <property type="match status" value="1"/>
</dbReference>
<gene>
    <name evidence="3" type="ORF">PHATR_33371</name>
</gene>
<proteinExistence type="predicted"/>
<organism evidence="3 4">
    <name type="scientific">Phaeodactylum tricornutum (strain CCAP 1055/1)</name>
    <dbReference type="NCBI Taxonomy" id="556484"/>
    <lineage>
        <taxon>Eukaryota</taxon>
        <taxon>Sar</taxon>
        <taxon>Stramenopiles</taxon>
        <taxon>Ochrophyta</taxon>
        <taxon>Bacillariophyta</taxon>
        <taxon>Bacillariophyceae</taxon>
        <taxon>Bacillariophycidae</taxon>
        <taxon>Naviculales</taxon>
        <taxon>Phaeodactylaceae</taxon>
        <taxon>Phaeodactylum</taxon>
    </lineage>
</organism>
<dbReference type="Proteomes" id="UP000000759">
    <property type="component" value="Chromosome 3"/>
</dbReference>
<dbReference type="OrthoDB" id="43075at2759"/>
<keyword evidence="4" id="KW-1185">Reference proteome</keyword>
<dbReference type="InterPro" id="IPR052940">
    <property type="entry name" value="Carb_Esterase_6"/>
</dbReference>
<evidence type="ECO:0000313" key="4">
    <source>
        <dbReference type="Proteomes" id="UP000000759"/>
    </source>
</evidence>
<dbReference type="PaxDb" id="2850-Phatr33371"/>
<reference evidence="4" key="2">
    <citation type="submission" date="2008-08" db="EMBL/GenBank/DDBJ databases">
        <authorList>
            <consortium name="Diatom Consortium"/>
            <person name="Grigoriev I."/>
            <person name="Grimwood J."/>
            <person name="Kuo A."/>
            <person name="Otillar R.P."/>
            <person name="Salamov A."/>
            <person name="Detter J.C."/>
            <person name="Lindquist E."/>
            <person name="Shapiro H."/>
            <person name="Lucas S."/>
            <person name="Glavina del Rio T."/>
            <person name="Pitluck S."/>
            <person name="Rokhsar D."/>
            <person name="Bowler C."/>
        </authorList>
    </citation>
    <scope>GENOME REANNOTATION</scope>
    <source>
        <strain evidence="4">CCAP 1055/1</strain>
    </source>
</reference>
<dbReference type="InterPro" id="IPR036514">
    <property type="entry name" value="SGNH_hydro_sf"/>
</dbReference>
<dbReference type="InParanoid" id="B5Y539"/>
<dbReference type="Pfam" id="PF03629">
    <property type="entry name" value="SASA"/>
    <property type="match status" value="1"/>
</dbReference>
<dbReference type="Gene3D" id="3.40.50.1110">
    <property type="entry name" value="SGNH hydrolase"/>
    <property type="match status" value="1"/>
</dbReference>
<keyword evidence="1" id="KW-0378">Hydrolase</keyword>
<dbReference type="RefSeq" id="XP_002186116.1">
    <property type="nucleotide sequence ID" value="XM_002186080.1"/>
</dbReference>
<sequence length="333" mass="37525">MIDKVCPAMILPQVSKFAWNGSILILLPLAALAQVKVFLLAGQSNMVGMASVQHLEILINDHNITHNDFREDLWNGTGFRSRDDVFVKYNDRVGKLEPGYGASVSKFGPELGFGWTVGDAFTDNPLGGGRNLAVDFRPPLSGEGQFPDVKPSKYGWEYRQMIHAILDGLEAIQEIYPDYCEDQGYQLCGFVWFQGWNDMLSWPFVREYGFNLANLIRDIRRETDEPSLPFVVGELGMHGNLTGDHSTAATRVKTIRAMEQGVTLLSEFQNNTIFVKTSPYVINNGTKYNKIYHYNGRADTYYHMGKAFGRGLLQILNNSAATRQRVRKARPKN</sequence>
<evidence type="ECO:0000313" key="3">
    <source>
        <dbReference type="EMBL" id="ACI65586.1"/>
    </source>
</evidence>
<dbReference type="GO" id="GO:0016787">
    <property type="term" value="F:hydrolase activity"/>
    <property type="evidence" value="ECO:0007669"/>
    <property type="project" value="UniProtKB-KW"/>
</dbReference>
<dbReference type="AlphaFoldDB" id="B5Y539"/>
<dbReference type="SUPFAM" id="SSF52266">
    <property type="entry name" value="SGNH hydrolase"/>
    <property type="match status" value="1"/>
</dbReference>
<feature type="domain" description="Sialate O-acetylesterase" evidence="2">
    <location>
        <begin position="183"/>
        <end position="243"/>
    </location>
</feature>
<dbReference type="HOGENOM" id="CLU_695244_0_0_1"/>
<dbReference type="KEGG" id="pti:PHATR_33371"/>